<gene>
    <name evidence="1" type="ORF">Zmor_001149</name>
</gene>
<comment type="caution">
    <text evidence="1">The sequence shown here is derived from an EMBL/GenBank/DDBJ whole genome shotgun (WGS) entry which is preliminary data.</text>
</comment>
<keyword evidence="2" id="KW-1185">Reference proteome</keyword>
<evidence type="ECO:0000313" key="2">
    <source>
        <dbReference type="Proteomes" id="UP001168821"/>
    </source>
</evidence>
<dbReference type="Proteomes" id="UP001168821">
    <property type="component" value="Unassembled WGS sequence"/>
</dbReference>
<accession>A0AA38MSF3</accession>
<organism evidence="1 2">
    <name type="scientific">Zophobas morio</name>
    <dbReference type="NCBI Taxonomy" id="2755281"/>
    <lineage>
        <taxon>Eukaryota</taxon>
        <taxon>Metazoa</taxon>
        <taxon>Ecdysozoa</taxon>
        <taxon>Arthropoda</taxon>
        <taxon>Hexapoda</taxon>
        <taxon>Insecta</taxon>
        <taxon>Pterygota</taxon>
        <taxon>Neoptera</taxon>
        <taxon>Endopterygota</taxon>
        <taxon>Coleoptera</taxon>
        <taxon>Polyphaga</taxon>
        <taxon>Cucujiformia</taxon>
        <taxon>Tenebrionidae</taxon>
        <taxon>Zophobas</taxon>
    </lineage>
</organism>
<proteinExistence type="predicted"/>
<protein>
    <submittedName>
        <fullName evidence="1">Uncharacterized protein</fullName>
    </submittedName>
</protein>
<reference evidence="1" key="1">
    <citation type="journal article" date="2023" name="G3 (Bethesda)">
        <title>Whole genome assemblies of Zophobas morio and Tenebrio molitor.</title>
        <authorList>
            <person name="Kaur S."/>
            <person name="Stinson S.A."/>
            <person name="diCenzo G.C."/>
        </authorList>
    </citation>
    <scope>NUCLEOTIDE SEQUENCE</scope>
    <source>
        <strain evidence="1">QUZm001</strain>
    </source>
</reference>
<evidence type="ECO:0000313" key="1">
    <source>
        <dbReference type="EMBL" id="KAJ3665662.1"/>
    </source>
</evidence>
<dbReference type="AlphaFoldDB" id="A0AA38MSF3"/>
<name>A0AA38MSF3_9CUCU</name>
<sequence>MLFLCQETNTVYSVTACKQEYLIKYRDLIIQKTSLEAHSRNVINRFVRTSSVDKVKSPGRLSVSEKVVDDLRRFEQNPQTSFFLSSQRFLLQHESDQCVQSMNQRMLQNIFENKKIVGMCFEQNSEQFQ</sequence>
<dbReference type="EMBL" id="JALNTZ010000001">
    <property type="protein sequence ID" value="KAJ3665662.1"/>
    <property type="molecule type" value="Genomic_DNA"/>
</dbReference>